<evidence type="ECO:0000313" key="1">
    <source>
        <dbReference type="EMBL" id="GAP04832.1"/>
    </source>
</evidence>
<dbReference type="AlphaFoldDB" id="A0A3F3H5C0"/>
<reference evidence="1" key="1">
    <citation type="journal article" date="2015" name="BMC Genomics">
        <title>Comparative genomics of Fructobacillus spp. and Leuconostoc spp. reveals niche-specific evolution of Fructobacillus spp.</title>
        <authorList>
            <person name="Endo A."/>
            <person name="Tanizawa Y."/>
            <person name="Tanaka N."/>
            <person name="Maeno S."/>
            <person name="Kumar H."/>
            <person name="Shiwa Y."/>
            <person name="Okada S."/>
            <person name="Yoshikawa H."/>
            <person name="Dicks L."/>
            <person name="Nakagawa J."/>
            <person name="Arita M."/>
        </authorList>
    </citation>
    <scope>NUCLEOTIDE SEQUENCE [LARGE SCALE GENOMIC DNA]</scope>
    <source>
        <strain evidence="1">F214-1</strain>
    </source>
</reference>
<gene>
    <name evidence="1" type="ORF">FTRO_0090330</name>
</gene>
<organism evidence="1">
    <name type="scientific">Fructobacillus tropaeoli</name>
    <dbReference type="NCBI Taxonomy" id="709323"/>
    <lineage>
        <taxon>Bacteria</taxon>
        <taxon>Bacillati</taxon>
        <taxon>Bacillota</taxon>
        <taxon>Bacilli</taxon>
        <taxon>Lactobacillales</taxon>
        <taxon>Lactobacillaceae</taxon>
        <taxon>Fructobacillus</taxon>
    </lineage>
</organism>
<dbReference type="Proteomes" id="UP000064514">
    <property type="component" value="Unassembled WGS sequence"/>
</dbReference>
<name>A0A3F3H5C0_9LACO</name>
<proteinExistence type="predicted"/>
<protein>
    <submittedName>
        <fullName evidence="1">Uncharacterized protein</fullName>
    </submittedName>
</protein>
<dbReference type="STRING" id="709323.GCA_001047135_01397"/>
<sequence length="87" mass="9877">MLRLKDIRQIAYNHTAVPTAKLADGVIYDLRADRLVGPAQIGIIHGKEHEVRMSYKLSDKWQEIQSIKVGKKLIAVRDEVGELVLKQ</sequence>
<dbReference type="EMBL" id="DF968086">
    <property type="protein sequence ID" value="GAP04832.1"/>
    <property type="molecule type" value="Genomic_DNA"/>
</dbReference>
<dbReference type="RefSeq" id="WP_059394177.1">
    <property type="nucleotide sequence ID" value="NZ_DF968086.1"/>
</dbReference>
<accession>A0A3F3H5C0</accession>